<dbReference type="EMBL" id="JAMFLX010000021">
    <property type="protein sequence ID" value="MCL6271157.1"/>
    <property type="molecule type" value="Genomic_DNA"/>
</dbReference>
<dbReference type="NCBIfam" id="NF033674">
    <property type="entry name" value="stress_OB_fold"/>
    <property type="match status" value="1"/>
</dbReference>
<comment type="caution">
    <text evidence="2">The sequence shown here is derived from an EMBL/GenBank/DDBJ whole genome shotgun (WGS) entry which is preliminary data.</text>
</comment>
<accession>A0ABT0PIE0</accession>
<reference evidence="2 3" key="1">
    <citation type="submission" date="2022-05" db="EMBL/GenBank/DDBJ databases">
        <authorList>
            <person name="Park J.-S."/>
        </authorList>
    </citation>
    <scope>NUCLEOTIDE SEQUENCE [LARGE SCALE GENOMIC DNA]</scope>
    <source>
        <strain evidence="2 3">2012CJ34-2</strain>
    </source>
</reference>
<keyword evidence="3" id="KW-1185">Reference proteome</keyword>
<dbReference type="RefSeq" id="WP_249700553.1">
    <property type="nucleotide sequence ID" value="NZ_JAMFLX010000021.1"/>
</dbReference>
<evidence type="ECO:0000313" key="3">
    <source>
        <dbReference type="Proteomes" id="UP001203338"/>
    </source>
</evidence>
<evidence type="ECO:0000313" key="2">
    <source>
        <dbReference type="EMBL" id="MCL6271157.1"/>
    </source>
</evidence>
<sequence length="118" mass="12933">MRPISLSGLLATLSYFLSSVLWAELPVGEEPKRTSVQEVIQKDDGTQVDITGVVLRQVGPRTVLVHDGTAAVEVDIPPDQVPEGGLKPNVRIRIRGELVKEDETGNPELDANQVFWSF</sequence>
<proteinExistence type="predicted"/>
<dbReference type="InterPro" id="IPR005220">
    <property type="entry name" value="CarO-like"/>
</dbReference>
<dbReference type="Proteomes" id="UP001203338">
    <property type="component" value="Unassembled WGS sequence"/>
</dbReference>
<organism evidence="2 3">
    <name type="scientific">Parendozoicomonas callyspongiae</name>
    <dbReference type="NCBI Taxonomy" id="2942213"/>
    <lineage>
        <taxon>Bacteria</taxon>
        <taxon>Pseudomonadati</taxon>
        <taxon>Pseudomonadota</taxon>
        <taxon>Gammaproteobacteria</taxon>
        <taxon>Oceanospirillales</taxon>
        <taxon>Endozoicomonadaceae</taxon>
        <taxon>Parendozoicomonas</taxon>
    </lineage>
</organism>
<dbReference type="SUPFAM" id="SSF101756">
    <property type="entry name" value="Hypothetical protein YgiW"/>
    <property type="match status" value="1"/>
</dbReference>
<gene>
    <name evidence="2" type="ORF">M3P05_14620</name>
</gene>
<protein>
    <submittedName>
        <fullName evidence="2">NirD/YgiW/YdeI family stress tolerance protein</fullName>
    </submittedName>
</protein>
<dbReference type="Gene3D" id="2.40.50.200">
    <property type="entry name" value="Bacterial OB-fold"/>
    <property type="match status" value="1"/>
</dbReference>
<name>A0ABT0PIE0_9GAMM</name>
<evidence type="ECO:0000256" key="1">
    <source>
        <dbReference type="ARBA" id="ARBA00022729"/>
    </source>
</evidence>
<keyword evidence="1" id="KW-0732">Signal</keyword>
<dbReference type="Pfam" id="PF04076">
    <property type="entry name" value="BOF"/>
    <property type="match status" value="1"/>
</dbReference>
<dbReference type="InterPro" id="IPR036700">
    <property type="entry name" value="BOBF_sf"/>
</dbReference>